<reference evidence="10" key="1">
    <citation type="journal article" date="2014" name="Nat. Commun.">
        <title>The rainbow trout genome provides novel insights into evolution after whole-genome duplication in vertebrates.</title>
        <authorList>
            <person name="Berthelot C."/>
            <person name="Brunet F."/>
            <person name="Chalopin D."/>
            <person name="Juanchich A."/>
            <person name="Bernard M."/>
            <person name="Noel B."/>
            <person name="Bento P."/>
            <person name="Da Silva C."/>
            <person name="Labadie K."/>
            <person name="Alberti A."/>
            <person name="Aury J.M."/>
            <person name="Louis A."/>
            <person name="Dehais P."/>
            <person name="Bardou P."/>
            <person name="Montfort J."/>
            <person name="Klopp C."/>
            <person name="Cabau C."/>
            <person name="Gaspin C."/>
            <person name="Thorgaard G.H."/>
            <person name="Boussaha M."/>
            <person name="Quillet E."/>
            <person name="Guyomard R."/>
            <person name="Galiana D."/>
            <person name="Bobe J."/>
            <person name="Volff J.N."/>
            <person name="Genet C."/>
            <person name="Wincker P."/>
            <person name="Jaillon O."/>
            <person name="Roest Crollius H."/>
            <person name="Guiguen Y."/>
        </authorList>
    </citation>
    <scope>NUCLEOTIDE SEQUENCE [LARGE SCALE GENOMIC DNA]</scope>
</reference>
<dbReference type="EMBL" id="FR904632">
    <property type="protein sequence ID" value="CDQ68518.1"/>
    <property type="molecule type" value="Genomic_DNA"/>
</dbReference>
<keyword evidence="5 8" id="KW-0413">Isomerase</keyword>
<dbReference type="PANTHER" id="PTHR48408">
    <property type="match status" value="1"/>
</dbReference>
<dbReference type="EC" id="5.3.1.5" evidence="2 8"/>
<evidence type="ECO:0000256" key="5">
    <source>
        <dbReference type="ARBA" id="ARBA00023235"/>
    </source>
</evidence>
<dbReference type="InterPro" id="IPR001998">
    <property type="entry name" value="Xylose_isomerase"/>
</dbReference>
<protein>
    <recommendedName>
        <fullName evidence="2 8">Xylose isomerase</fullName>
        <ecNumber evidence="2 8">5.3.1.5</ecNumber>
    </recommendedName>
</protein>
<evidence type="ECO:0000256" key="7">
    <source>
        <dbReference type="ARBA" id="ARBA00033659"/>
    </source>
</evidence>
<sequence>MSEYKEKIGLKCQFLIEPKPKEPCKHQYDYDAMSVIGFLKHYDLDSHFKLNIEPNHTTLAGHSYEHDVVMASVFGMLGFVDSNTGYLFIYLLFHLYLTR</sequence>
<dbReference type="SUPFAM" id="SSF51658">
    <property type="entry name" value="Xylose isomerase-like"/>
    <property type="match status" value="1"/>
</dbReference>
<dbReference type="PROSITE" id="PS51415">
    <property type="entry name" value="XYLOSE_ISOMERASE"/>
    <property type="match status" value="1"/>
</dbReference>
<keyword evidence="9" id="KW-0472">Membrane</keyword>
<evidence type="ECO:0000313" key="10">
    <source>
        <dbReference type="EMBL" id="CDQ68518.1"/>
    </source>
</evidence>
<keyword evidence="6 8" id="KW-0119">Carbohydrate metabolism</keyword>
<keyword evidence="9" id="KW-0812">Transmembrane</keyword>
<dbReference type="PaxDb" id="8022-A0A060WM71"/>
<comment type="similarity">
    <text evidence="1 8">Belongs to the xylose isomerase family.</text>
</comment>
<evidence type="ECO:0000313" key="11">
    <source>
        <dbReference type="Proteomes" id="UP000193380"/>
    </source>
</evidence>
<gene>
    <name evidence="10" type="ORF">GSONMT00063658001</name>
</gene>
<evidence type="ECO:0000256" key="3">
    <source>
        <dbReference type="ARBA" id="ARBA00022629"/>
    </source>
</evidence>
<name>A0A060WM71_ONCMY</name>
<keyword evidence="9" id="KW-1133">Transmembrane helix</keyword>
<evidence type="ECO:0000256" key="6">
    <source>
        <dbReference type="ARBA" id="ARBA00023277"/>
    </source>
</evidence>
<keyword evidence="4 8" id="KW-0479">Metal-binding</keyword>
<evidence type="ECO:0000256" key="2">
    <source>
        <dbReference type="ARBA" id="ARBA00011958"/>
    </source>
</evidence>
<dbReference type="GO" id="GO:0009045">
    <property type="term" value="F:xylose isomerase activity"/>
    <property type="evidence" value="ECO:0007669"/>
    <property type="project" value="UniProtKB-EC"/>
</dbReference>
<feature type="transmembrane region" description="Helical" evidence="9">
    <location>
        <begin position="68"/>
        <end position="93"/>
    </location>
</feature>
<evidence type="ECO:0000256" key="8">
    <source>
        <dbReference type="RuleBase" id="RU000609"/>
    </source>
</evidence>
<dbReference type="GO" id="GO:0046872">
    <property type="term" value="F:metal ion binding"/>
    <property type="evidence" value="ECO:0007669"/>
    <property type="project" value="UniProtKB-KW"/>
</dbReference>
<dbReference type="Proteomes" id="UP000193380">
    <property type="component" value="Unassembled WGS sequence"/>
</dbReference>
<accession>A0A060WM71</accession>
<comment type="catalytic activity">
    <reaction evidence="7 8">
        <text>alpha-D-xylose = alpha-D-xylulofuranose</text>
        <dbReference type="Rhea" id="RHEA:22816"/>
        <dbReference type="ChEBI" id="CHEBI:28518"/>
        <dbReference type="ChEBI" id="CHEBI:188998"/>
        <dbReference type="EC" id="5.3.1.5"/>
    </reaction>
</comment>
<dbReference type="PANTHER" id="PTHR48408:SF1">
    <property type="entry name" value="XYLOSE ISOMERASE"/>
    <property type="match status" value="1"/>
</dbReference>
<dbReference type="PRINTS" id="PR00688">
    <property type="entry name" value="XYLOSISMRASE"/>
</dbReference>
<dbReference type="InterPro" id="IPR036237">
    <property type="entry name" value="Xyl_isomerase-like_sf"/>
</dbReference>
<organism evidence="10 11">
    <name type="scientific">Oncorhynchus mykiss</name>
    <name type="common">Rainbow trout</name>
    <name type="synonym">Salmo gairdneri</name>
    <dbReference type="NCBI Taxonomy" id="8022"/>
    <lineage>
        <taxon>Eukaryota</taxon>
        <taxon>Metazoa</taxon>
        <taxon>Chordata</taxon>
        <taxon>Craniata</taxon>
        <taxon>Vertebrata</taxon>
        <taxon>Euteleostomi</taxon>
        <taxon>Actinopterygii</taxon>
        <taxon>Neopterygii</taxon>
        <taxon>Teleostei</taxon>
        <taxon>Protacanthopterygii</taxon>
        <taxon>Salmoniformes</taxon>
        <taxon>Salmonidae</taxon>
        <taxon>Salmoninae</taxon>
        <taxon>Oncorhynchus</taxon>
    </lineage>
</organism>
<dbReference type="GO" id="GO:0042732">
    <property type="term" value="P:D-xylose metabolic process"/>
    <property type="evidence" value="ECO:0007669"/>
    <property type="project" value="UniProtKB-KW"/>
</dbReference>
<evidence type="ECO:0000256" key="9">
    <source>
        <dbReference type="SAM" id="Phobius"/>
    </source>
</evidence>
<evidence type="ECO:0000256" key="4">
    <source>
        <dbReference type="ARBA" id="ARBA00022723"/>
    </source>
</evidence>
<proteinExistence type="inferred from homology"/>
<dbReference type="AlphaFoldDB" id="A0A060WM71"/>
<dbReference type="Gene3D" id="3.20.20.150">
    <property type="entry name" value="Divalent-metal-dependent TIM barrel enzymes"/>
    <property type="match status" value="1"/>
</dbReference>
<dbReference type="STRING" id="8022.A0A060WM71"/>
<keyword evidence="3 8" id="KW-0859">Xylose metabolism</keyword>
<reference evidence="10" key="2">
    <citation type="submission" date="2014-03" db="EMBL/GenBank/DDBJ databases">
        <authorList>
            <person name="Genoscope - CEA"/>
        </authorList>
    </citation>
    <scope>NUCLEOTIDE SEQUENCE</scope>
</reference>
<evidence type="ECO:0000256" key="1">
    <source>
        <dbReference type="ARBA" id="ARBA00005765"/>
    </source>
</evidence>